<dbReference type="RefSeq" id="WP_229293134.1">
    <property type="nucleotide sequence ID" value="NZ_CP086654.1"/>
</dbReference>
<name>A0ABY3PED1_9STAP</name>
<proteinExistence type="predicted"/>
<keyword evidence="1" id="KW-0472">Membrane</keyword>
<keyword evidence="3" id="KW-1185">Reference proteome</keyword>
<evidence type="ECO:0000256" key="1">
    <source>
        <dbReference type="SAM" id="Phobius"/>
    </source>
</evidence>
<evidence type="ECO:0000313" key="2">
    <source>
        <dbReference type="EMBL" id="UEX90653.1"/>
    </source>
</evidence>
<dbReference type="EMBL" id="CP086654">
    <property type="protein sequence ID" value="UEX90653.1"/>
    <property type="molecule type" value="Genomic_DNA"/>
</dbReference>
<keyword evidence="1" id="KW-0812">Transmembrane</keyword>
<gene>
    <name evidence="2" type="ORF">LN051_03060</name>
</gene>
<feature type="transmembrane region" description="Helical" evidence="1">
    <location>
        <begin position="219"/>
        <end position="244"/>
    </location>
</feature>
<feature type="transmembrane region" description="Helical" evidence="1">
    <location>
        <begin position="78"/>
        <end position="100"/>
    </location>
</feature>
<evidence type="ECO:0000313" key="3">
    <source>
        <dbReference type="Proteomes" id="UP001197626"/>
    </source>
</evidence>
<feature type="transmembrane region" description="Helical" evidence="1">
    <location>
        <begin position="120"/>
        <end position="153"/>
    </location>
</feature>
<feature type="transmembrane region" description="Helical" evidence="1">
    <location>
        <begin position="180"/>
        <end position="199"/>
    </location>
</feature>
<accession>A0ABY3PED1</accession>
<protein>
    <recommendedName>
        <fullName evidence="4">Lytic regulatory protein</fullName>
    </recommendedName>
</protein>
<feature type="transmembrane region" description="Helical" evidence="1">
    <location>
        <begin position="20"/>
        <end position="41"/>
    </location>
</feature>
<dbReference type="Proteomes" id="UP001197626">
    <property type="component" value="Chromosome"/>
</dbReference>
<organism evidence="2 3">
    <name type="scientific">Staphylococcus ratti</name>
    <dbReference type="NCBI Taxonomy" id="2892440"/>
    <lineage>
        <taxon>Bacteria</taxon>
        <taxon>Bacillati</taxon>
        <taxon>Bacillota</taxon>
        <taxon>Bacilli</taxon>
        <taxon>Bacillales</taxon>
        <taxon>Staphylococcaceae</taxon>
        <taxon>Staphylococcus</taxon>
    </lineage>
</organism>
<keyword evidence="1" id="KW-1133">Transmembrane helix</keyword>
<evidence type="ECO:0008006" key="4">
    <source>
        <dbReference type="Google" id="ProtNLM"/>
    </source>
</evidence>
<sequence>MQKVYLSVLYGSENTPPILLVFVSFIVLAILLFIFVIFPLFTGTIRTFYNAIQPDERLKFTDIFKTFTGARWLNAVKLGAMVTILIILTAILNFLINRGFSSLIESVLFPMLGSDIDEKLFRIVATILLLIISFLSSIVAWFVTILVTNMAVIFVENSQHKFKEIIKSSWRGIFNKQKTFLLFFITLLILNFILLLTSFAVSEVIQNYISAFSSSELKIIQAISAILFFFMRFFIYFFMIGTIVQYMVKRGKKEATN</sequence>
<reference evidence="2 3" key="1">
    <citation type="journal article" date="2022" name="Pathogens">
        <title>Staphylococcus ratti sp. nov. Isolated from a Lab Rat.</title>
        <authorList>
            <person name="Kovarovic V."/>
            <person name="Sedlacek I."/>
            <person name="Petras P."/>
            <person name="Kralova S."/>
            <person name="Maslanova I."/>
            <person name="Svec P."/>
            <person name="Neumann-Schaal M."/>
            <person name="Botka T."/>
            <person name="Gelbicova T."/>
            <person name="Stankova E."/>
            <person name="Doskar J."/>
            <person name="Pantucek R."/>
        </authorList>
    </citation>
    <scope>NUCLEOTIDE SEQUENCE [LARGE SCALE GENOMIC DNA]</scope>
    <source>
        <strain evidence="2 3">CCM 9025</strain>
    </source>
</reference>